<dbReference type="PANTHER" id="PTHR39196">
    <property type="entry name" value="PRIMOSOME, DNAD SUBUNIT"/>
    <property type="match status" value="1"/>
</dbReference>
<evidence type="ECO:0000256" key="1">
    <source>
        <dbReference type="SAM" id="MobiDB-lite"/>
    </source>
</evidence>
<comment type="caution">
    <text evidence="3">The sequence shown here is derived from an EMBL/GenBank/DDBJ whole genome shotgun (WGS) entry which is preliminary data.</text>
</comment>
<gene>
    <name evidence="3" type="ORF">J41TS4_22720</name>
</gene>
<feature type="domain" description="Lin1244/Lin1753-like N-terminal" evidence="2">
    <location>
        <begin position="11"/>
        <end position="104"/>
    </location>
</feature>
<organism evidence="3 4">
    <name type="scientific">Paenibacillus apis</name>
    <dbReference type="NCBI Taxonomy" id="1792174"/>
    <lineage>
        <taxon>Bacteria</taxon>
        <taxon>Bacillati</taxon>
        <taxon>Bacillota</taxon>
        <taxon>Bacilli</taxon>
        <taxon>Bacillales</taxon>
        <taxon>Paenibacillaceae</taxon>
        <taxon>Paenibacillus</taxon>
    </lineage>
</organism>
<dbReference type="EMBL" id="BORS01000007">
    <property type="protein sequence ID" value="GIO42514.1"/>
    <property type="molecule type" value="Genomic_DNA"/>
</dbReference>
<feature type="compositionally biased region" description="Polar residues" evidence="1">
    <location>
        <begin position="279"/>
        <end position="290"/>
    </location>
</feature>
<evidence type="ECO:0000313" key="4">
    <source>
        <dbReference type="Proteomes" id="UP000678895"/>
    </source>
</evidence>
<dbReference type="Pfam" id="PF14297">
    <property type="entry name" value="Lin1244_N"/>
    <property type="match status" value="1"/>
</dbReference>
<accession>A0A919Y0U5</accession>
<dbReference type="PANTHER" id="PTHR39196:SF1">
    <property type="entry name" value="PRIMOSOME, DNAD SUBUNIT"/>
    <property type="match status" value="1"/>
</dbReference>
<evidence type="ECO:0000259" key="2">
    <source>
        <dbReference type="Pfam" id="PF14297"/>
    </source>
</evidence>
<feature type="region of interest" description="Disordered" evidence="1">
    <location>
        <begin position="235"/>
        <end position="297"/>
    </location>
</feature>
<reference evidence="3" key="1">
    <citation type="submission" date="2021-03" db="EMBL/GenBank/DDBJ databases">
        <title>Antimicrobial resistance genes in bacteria isolated from Japanese honey, and their potential for conferring macrolide and lincosamide resistance in the American foulbrood pathogen Paenibacillus larvae.</title>
        <authorList>
            <person name="Okamoto M."/>
            <person name="Kumagai M."/>
            <person name="Kanamori H."/>
            <person name="Takamatsu D."/>
        </authorList>
    </citation>
    <scope>NUCLEOTIDE SEQUENCE</scope>
    <source>
        <strain evidence="3">J41TS4</strain>
    </source>
</reference>
<name>A0A919Y0U5_9BACL</name>
<evidence type="ECO:0000313" key="3">
    <source>
        <dbReference type="EMBL" id="GIO42514.1"/>
    </source>
</evidence>
<sequence>MARPRKEGMDYFPHDTDAVNDTKIEAMRMLYGNDGYAFYFILLELIYKQPDFELDVSDAETIQILAKKVEVSQEKFNSMLQTAIKRECFDPLAYQERCVLTSEGVKKRSKVVVDKRVKMRKKPSNSAGIELIPDSCDVSDAETGEESAQSKRKVKVKEKKSNKDIIPKISYAEFVSLTQDEYNKLISAHGEDTTKRMIEILNNYKGSSGKKYKSDYMAILNWVVKRVEEEVRREHKRSEAFRGGQATNNQHHANNSQKAGTSTQQQSYAGGVSGAGGTVQKNGNTETASKYDQFIRR</sequence>
<proteinExistence type="predicted"/>
<feature type="compositionally biased region" description="Polar residues" evidence="1">
    <location>
        <begin position="245"/>
        <end position="268"/>
    </location>
</feature>
<keyword evidence="4" id="KW-1185">Reference proteome</keyword>
<protein>
    <recommendedName>
        <fullName evidence="2">Lin1244/Lin1753-like N-terminal domain-containing protein</fullName>
    </recommendedName>
</protein>
<dbReference type="Proteomes" id="UP000678895">
    <property type="component" value="Unassembled WGS sequence"/>
</dbReference>
<dbReference type="InterPro" id="IPR025400">
    <property type="entry name" value="Lin1244/Lin1753-like_N"/>
</dbReference>
<dbReference type="AlphaFoldDB" id="A0A919Y0U5"/>